<dbReference type="RefSeq" id="XP_018285371.1">
    <property type="nucleotide sequence ID" value="XM_018432708.1"/>
</dbReference>
<name>A0A162ZK17_PHYB8</name>
<protein>
    <submittedName>
        <fullName evidence="1">Uncharacterized protein</fullName>
    </submittedName>
</protein>
<accession>A0A162ZK17</accession>
<reference evidence="2" key="1">
    <citation type="submission" date="2015-06" db="EMBL/GenBank/DDBJ databases">
        <title>Expansion of signal transduction pathways in fungi by whole-genome duplication.</title>
        <authorList>
            <consortium name="DOE Joint Genome Institute"/>
            <person name="Corrochano L.M."/>
            <person name="Kuo A."/>
            <person name="Marcet-Houben M."/>
            <person name="Polaino S."/>
            <person name="Salamov A."/>
            <person name="Villalobos J.M."/>
            <person name="Alvarez M.I."/>
            <person name="Avalos J."/>
            <person name="Benito E.P."/>
            <person name="Benoit I."/>
            <person name="Burger G."/>
            <person name="Camino L.P."/>
            <person name="Canovas D."/>
            <person name="Cerda-Olmedo E."/>
            <person name="Cheng J.-F."/>
            <person name="Dominguez A."/>
            <person name="Elias M."/>
            <person name="Eslava A.P."/>
            <person name="Glaser F."/>
            <person name="Grimwood J."/>
            <person name="Gutierrez G."/>
            <person name="Heitman J."/>
            <person name="Henrissat B."/>
            <person name="Iturriaga E.A."/>
            <person name="Lang B.F."/>
            <person name="Lavin J.L."/>
            <person name="Lee S."/>
            <person name="Li W."/>
            <person name="Lindquist E."/>
            <person name="Lopez-Garcia S."/>
            <person name="Luque E.M."/>
            <person name="Marcos A.T."/>
            <person name="Martin J."/>
            <person name="McCluskey K."/>
            <person name="Medina H.R."/>
            <person name="Miralles-Duran A."/>
            <person name="Miyazaki A."/>
            <person name="Munoz-Torres E."/>
            <person name="Oguiza J.A."/>
            <person name="Ohm R."/>
            <person name="Olmedo M."/>
            <person name="Orejas M."/>
            <person name="Ortiz-Castellanos L."/>
            <person name="Pisabarro A.G."/>
            <person name="Rodriguez-Romero J."/>
            <person name="Ruiz-Herrera J."/>
            <person name="Ruiz-Vazquez R."/>
            <person name="Sanz C."/>
            <person name="Schackwitz W."/>
            <person name="Schmutz J."/>
            <person name="Shahriari M."/>
            <person name="Shelest E."/>
            <person name="Silva-Franco F."/>
            <person name="Soanes D."/>
            <person name="Syed K."/>
            <person name="Tagua V.G."/>
            <person name="Talbot N.J."/>
            <person name="Thon M."/>
            <person name="De vries R.P."/>
            <person name="Wiebenga A."/>
            <person name="Yadav J.S."/>
            <person name="Braun E.L."/>
            <person name="Baker S."/>
            <person name="Garre V."/>
            <person name="Horwitz B."/>
            <person name="Torres-Martinez S."/>
            <person name="Idnurm A."/>
            <person name="Herrera-Estrella A."/>
            <person name="Gabaldon T."/>
            <person name="Grigoriev I.V."/>
        </authorList>
    </citation>
    <scope>NUCLEOTIDE SEQUENCE [LARGE SCALE GENOMIC DNA]</scope>
    <source>
        <strain evidence="2">NRRL 1555(-)</strain>
    </source>
</reference>
<keyword evidence="2" id="KW-1185">Reference proteome</keyword>
<dbReference type="Proteomes" id="UP000077315">
    <property type="component" value="Unassembled WGS sequence"/>
</dbReference>
<dbReference type="EMBL" id="KV441024">
    <property type="protein sequence ID" value="OAD67331.1"/>
    <property type="molecule type" value="Genomic_DNA"/>
</dbReference>
<sequence length="92" mass="10616">MIGPNLHSNNDKLSVRRDPIKTVGPLKDESLILSLRGIFVGNLDIQELRPKNSTEFDVFRSNLPTEFAQRSGVRRCLRDRLAYFIYKRVAIE</sequence>
<evidence type="ECO:0000313" key="1">
    <source>
        <dbReference type="EMBL" id="OAD67331.1"/>
    </source>
</evidence>
<gene>
    <name evidence="1" type="ORF">PHYBLDRAFT_151585</name>
</gene>
<organism evidence="1 2">
    <name type="scientific">Phycomyces blakesleeanus (strain ATCC 8743b / DSM 1359 / FGSC 10004 / NBRC 33097 / NRRL 1555)</name>
    <dbReference type="NCBI Taxonomy" id="763407"/>
    <lineage>
        <taxon>Eukaryota</taxon>
        <taxon>Fungi</taxon>
        <taxon>Fungi incertae sedis</taxon>
        <taxon>Mucoromycota</taxon>
        <taxon>Mucoromycotina</taxon>
        <taxon>Mucoromycetes</taxon>
        <taxon>Mucorales</taxon>
        <taxon>Phycomycetaceae</taxon>
        <taxon>Phycomyces</taxon>
    </lineage>
</organism>
<dbReference type="InParanoid" id="A0A162ZK17"/>
<evidence type="ECO:0000313" key="2">
    <source>
        <dbReference type="Proteomes" id="UP000077315"/>
    </source>
</evidence>
<proteinExistence type="predicted"/>
<dbReference type="AlphaFoldDB" id="A0A162ZK17"/>
<dbReference type="VEuPathDB" id="FungiDB:PHYBLDRAFT_151585"/>
<dbReference type="GeneID" id="28993614"/>